<keyword evidence="4" id="KW-0812">Transmembrane</keyword>
<keyword evidence="3" id="KW-0804">Transcription</keyword>
<evidence type="ECO:0000313" key="6">
    <source>
        <dbReference type="EMBL" id="MBT2918416.1"/>
    </source>
</evidence>
<evidence type="ECO:0000313" key="7">
    <source>
        <dbReference type="Proteomes" id="UP000078309"/>
    </source>
</evidence>
<feature type="transmembrane region" description="Helical" evidence="4">
    <location>
        <begin position="32"/>
        <end position="50"/>
    </location>
</feature>
<feature type="transmembrane region" description="Helical" evidence="4">
    <location>
        <begin position="6"/>
        <end position="25"/>
    </location>
</feature>
<dbReference type="PANTHER" id="PTHR43280:SF29">
    <property type="entry name" value="ARAC-FAMILY TRANSCRIPTIONAL REGULATOR"/>
    <property type="match status" value="1"/>
</dbReference>
<name>A0ABD4QU73_VIBAN</name>
<feature type="transmembrane region" description="Helical" evidence="4">
    <location>
        <begin position="151"/>
        <end position="171"/>
    </location>
</feature>
<dbReference type="InterPro" id="IPR018060">
    <property type="entry name" value="HTH_AraC"/>
</dbReference>
<evidence type="ECO:0000256" key="4">
    <source>
        <dbReference type="SAM" id="Phobius"/>
    </source>
</evidence>
<dbReference type="RefSeq" id="WP_064626486.1">
    <property type="nucleotide sequence ID" value="NZ_CP022100.1"/>
</dbReference>
<sequence length="357" mass="39717">MLAIPLPFVAALLLFMTGVLLRYRYPQNSHKPFWFTILCALMITVVGLRWTVDIALFRFLQPILGASMPVAAWLCFAGAHRSKSNTRLHWLGPIVVLVSSFLYQNIWAGTVDVLLISLYLGYGSLLLKSSFSMPEQVRITDVSKVLIAERVAGGLLLFSALVDGVLSYNILVLNAQHTNLILSIGYLVFIPVIVAAVIVVSLSTPSVIEHNQPHVQLPISHGSSEEGDTPLTTFVSSLDEEKDEENAHIIAKLDALMREHQVFKDPDLSLNRLARKLGIPTRKISSAVNQTYNENLSKVINTYRIEHAKRLLKQSDGTITDIFLNSGFQTKSNFNREFSRITGKTPSEFRSSPQVSD</sequence>
<protein>
    <submittedName>
        <fullName evidence="6">AraC family transcriptional regulator</fullName>
    </submittedName>
</protein>
<feature type="domain" description="HTH araC/xylS-type" evidence="5">
    <location>
        <begin position="251"/>
        <end position="352"/>
    </location>
</feature>
<evidence type="ECO:0000256" key="3">
    <source>
        <dbReference type="ARBA" id="ARBA00023163"/>
    </source>
</evidence>
<keyword evidence="4" id="KW-0472">Membrane</keyword>
<dbReference type="Gene3D" id="1.10.10.60">
    <property type="entry name" value="Homeodomain-like"/>
    <property type="match status" value="1"/>
</dbReference>
<dbReference type="InterPro" id="IPR009057">
    <property type="entry name" value="Homeodomain-like_sf"/>
</dbReference>
<dbReference type="PROSITE" id="PS01124">
    <property type="entry name" value="HTH_ARAC_FAMILY_2"/>
    <property type="match status" value="1"/>
</dbReference>
<dbReference type="SMART" id="SM00342">
    <property type="entry name" value="HTH_ARAC"/>
    <property type="match status" value="1"/>
</dbReference>
<feature type="transmembrane region" description="Helical" evidence="4">
    <location>
        <begin position="88"/>
        <end position="107"/>
    </location>
</feature>
<gene>
    <name evidence="6" type="ORF">PL14_06930</name>
</gene>
<feature type="transmembrane region" description="Helical" evidence="4">
    <location>
        <begin position="183"/>
        <end position="202"/>
    </location>
</feature>
<accession>A0ABD4QU73</accession>
<dbReference type="EMBL" id="JAHGUI010000020">
    <property type="protein sequence ID" value="MBT2918416.1"/>
    <property type="molecule type" value="Genomic_DNA"/>
</dbReference>
<dbReference type="Pfam" id="PF12833">
    <property type="entry name" value="HTH_18"/>
    <property type="match status" value="1"/>
</dbReference>
<evidence type="ECO:0000256" key="2">
    <source>
        <dbReference type="ARBA" id="ARBA00023125"/>
    </source>
</evidence>
<reference evidence="6 7" key="1">
    <citation type="journal article" date="2017" name="J. Fish Dis.">
        <title>Comparative assessment of Vibrio virulence in marine fish larvae.</title>
        <authorList>
            <person name="Ronneseth A."/>
            <person name="Castillo D."/>
            <person name="D'Alvise P."/>
            <person name="Tonnesen O."/>
            <person name="Haugland G."/>
            <person name="Grotkjaer T."/>
            <person name="Engell-Sorensen K."/>
            <person name="Norremark L."/>
            <person name="Bergh O."/>
            <person name="Wergeland H.I."/>
            <person name="Gram L."/>
        </authorList>
    </citation>
    <scope>NUCLEOTIDE SEQUENCE [LARGE SCALE GENOMIC DNA]</scope>
    <source>
        <strain evidence="6 7">90-11-286</strain>
    </source>
</reference>
<keyword evidence="1" id="KW-0805">Transcription regulation</keyword>
<feature type="transmembrane region" description="Helical" evidence="4">
    <location>
        <begin position="56"/>
        <end position="76"/>
    </location>
</feature>
<dbReference type="Proteomes" id="UP000078309">
    <property type="component" value="Unassembled WGS sequence"/>
</dbReference>
<evidence type="ECO:0000259" key="5">
    <source>
        <dbReference type="PROSITE" id="PS01124"/>
    </source>
</evidence>
<dbReference type="SUPFAM" id="SSF46689">
    <property type="entry name" value="Homeodomain-like"/>
    <property type="match status" value="1"/>
</dbReference>
<keyword evidence="2" id="KW-0238">DNA-binding</keyword>
<evidence type="ECO:0000256" key="1">
    <source>
        <dbReference type="ARBA" id="ARBA00023015"/>
    </source>
</evidence>
<dbReference type="AlphaFoldDB" id="A0ABD4QU73"/>
<comment type="caution">
    <text evidence="6">The sequence shown here is derived from an EMBL/GenBank/DDBJ whole genome shotgun (WGS) entry which is preliminary data.</text>
</comment>
<dbReference type="GO" id="GO:0003677">
    <property type="term" value="F:DNA binding"/>
    <property type="evidence" value="ECO:0007669"/>
    <property type="project" value="UniProtKB-KW"/>
</dbReference>
<keyword evidence="4" id="KW-1133">Transmembrane helix</keyword>
<proteinExistence type="predicted"/>
<organism evidence="6 7">
    <name type="scientific">Vibrio anguillarum</name>
    <name type="common">Listonella anguillarum</name>
    <dbReference type="NCBI Taxonomy" id="55601"/>
    <lineage>
        <taxon>Bacteria</taxon>
        <taxon>Pseudomonadati</taxon>
        <taxon>Pseudomonadota</taxon>
        <taxon>Gammaproteobacteria</taxon>
        <taxon>Vibrionales</taxon>
        <taxon>Vibrionaceae</taxon>
        <taxon>Vibrio</taxon>
    </lineage>
</organism>
<dbReference type="PANTHER" id="PTHR43280">
    <property type="entry name" value="ARAC-FAMILY TRANSCRIPTIONAL REGULATOR"/>
    <property type="match status" value="1"/>
</dbReference>